<gene>
    <name evidence="4" type="ORF">LAZ67_1000783</name>
</gene>
<feature type="region of interest" description="Disordered" evidence="3">
    <location>
        <begin position="1"/>
        <end position="21"/>
    </location>
</feature>
<feature type="region of interest" description="Disordered" evidence="3">
    <location>
        <begin position="285"/>
        <end position="313"/>
    </location>
</feature>
<dbReference type="SUPFAM" id="SSF117281">
    <property type="entry name" value="Kelch motif"/>
    <property type="match status" value="1"/>
</dbReference>
<sequence>MQVSKRGSSTFHYKSDGHTSKSTCAASERWHLTFLTSQVEQAPPRHSHSAVLHDGAMWVYGGLTDLQERADFWRWDFVSRLWIRLRAQRGGPGELHGHTAVKAGSYMYLFGGERAGQLLDELWRYHFVTETWERLQIEGVSAPSPRCRHVAVAGACEAPLVAWGGEDRAPLKEISEPYKSQHPPKSISMCFGQQHDASRRPFKFRVHPVSRLCSKNTTSDEDDDDQEYVASYNSQIAQVNISRSLKEKISTSRLVRSISGGNYNILQGGGQAGRCEELERLVEETPQHLRKSHSSDAVLTESEASTPQHQARWDDEEAPMLGRHARSGYHSFTEEDLGIDYHKEFAGGLATAVGSGKNGPDLELKTFHGARARSWDRTAQRRVHQENRAPPDSPRPRWTTPRIEHRDWQLCFYVVGGREQSGAPGVYRQPLPVWKLYM</sequence>
<keyword evidence="2" id="KW-0677">Repeat</keyword>
<evidence type="ECO:0000256" key="3">
    <source>
        <dbReference type="SAM" id="MobiDB-lite"/>
    </source>
</evidence>
<accession>A0ABY6JV82</accession>
<protein>
    <submittedName>
        <fullName evidence="4">Uncharacterized protein</fullName>
    </submittedName>
</protein>
<dbReference type="PANTHER" id="PTHR46093:SF18">
    <property type="entry name" value="FIBRONECTIN TYPE-III DOMAIN-CONTAINING PROTEIN"/>
    <property type="match status" value="1"/>
</dbReference>
<keyword evidence="1" id="KW-0880">Kelch repeat</keyword>
<dbReference type="InterPro" id="IPR015915">
    <property type="entry name" value="Kelch-typ_b-propeller"/>
</dbReference>
<evidence type="ECO:0000256" key="1">
    <source>
        <dbReference type="ARBA" id="ARBA00022441"/>
    </source>
</evidence>
<proteinExistence type="predicted"/>
<feature type="compositionally biased region" description="Polar residues" evidence="3">
    <location>
        <begin position="1"/>
        <end position="12"/>
    </location>
</feature>
<organism evidence="4 5">
    <name type="scientific">Cordylochernes scorpioides</name>
    <dbReference type="NCBI Taxonomy" id="51811"/>
    <lineage>
        <taxon>Eukaryota</taxon>
        <taxon>Metazoa</taxon>
        <taxon>Ecdysozoa</taxon>
        <taxon>Arthropoda</taxon>
        <taxon>Chelicerata</taxon>
        <taxon>Arachnida</taxon>
        <taxon>Pseudoscorpiones</taxon>
        <taxon>Cheliferoidea</taxon>
        <taxon>Chernetidae</taxon>
        <taxon>Cordylochernes</taxon>
    </lineage>
</organism>
<evidence type="ECO:0000256" key="2">
    <source>
        <dbReference type="ARBA" id="ARBA00022737"/>
    </source>
</evidence>
<feature type="region of interest" description="Disordered" evidence="3">
    <location>
        <begin position="374"/>
        <end position="400"/>
    </location>
</feature>
<feature type="compositionally biased region" description="Basic and acidic residues" evidence="3">
    <location>
        <begin position="374"/>
        <end position="389"/>
    </location>
</feature>
<reference evidence="4 5" key="1">
    <citation type="submission" date="2022-01" db="EMBL/GenBank/DDBJ databases">
        <title>A chromosomal length assembly of Cordylochernes scorpioides.</title>
        <authorList>
            <person name="Zeh D."/>
            <person name="Zeh J."/>
        </authorList>
    </citation>
    <scope>NUCLEOTIDE SEQUENCE [LARGE SCALE GENOMIC DNA]</scope>
    <source>
        <strain evidence="4">IN4F17</strain>
        <tissue evidence="4">Whole Body</tissue>
    </source>
</reference>
<keyword evidence="5" id="KW-1185">Reference proteome</keyword>
<evidence type="ECO:0000313" key="5">
    <source>
        <dbReference type="Proteomes" id="UP001235939"/>
    </source>
</evidence>
<evidence type="ECO:0000313" key="4">
    <source>
        <dbReference type="EMBL" id="UYV60303.1"/>
    </source>
</evidence>
<dbReference type="Proteomes" id="UP001235939">
    <property type="component" value="Chromosome 01"/>
</dbReference>
<dbReference type="Pfam" id="PF24681">
    <property type="entry name" value="Kelch_KLHDC2_KLHL20_DRC7"/>
    <property type="match status" value="1"/>
</dbReference>
<name>A0ABY6JV82_9ARAC</name>
<dbReference type="Gene3D" id="2.120.10.80">
    <property type="entry name" value="Kelch-type beta propeller"/>
    <property type="match status" value="1"/>
</dbReference>
<dbReference type="EMBL" id="CP092863">
    <property type="protein sequence ID" value="UYV60303.1"/>
    <property type="molecule type" value="Genomic_DNA"/>
</dbReference>
<dbReference type="PANTHER" id="PTHR46093">
    <property type="entry name" value="ACYL-COA-BINDING DOMAIN-CONTAINING PROTEIN 5"/>
    <property type="match status" value="1"/>
</dbReference>